<dbReference type="InterPro" id="IPR004195">
    <property type="entry name" value="Head_decoration_D"/>
</dbReference>
<name>A0ABV2SCD5_9GAMM</name>
<sequence length="126" mass="13242">MPVMTEPVHAGEFIVSEGNNSISRELIELAPDLTLLPGTVLGKETATDVYAALDPAADNGLQMAAGVLWDHVTTDATGGEAVIIARLAEVHQDLLIWPEGITDEQKASAAGELASLDIILRQGEQA</sequence>
<dbReference type="EMBL" id="JBEWTB010000002">
    <property type="protein sequence ID" value="MET4755426.1"/>
    <property type="molecule type" value="Genomic_DNA"/>
</dbReference>
<dbReference type="Gene3D" id="2.40.300.10">
    <property type="entry name" value="Head decoration protein D"/>
    <property type="match status" value="1"/>
</dbReference>
<organism evidence="1 2">
    <name type="scientific">Endozoicomonas lisbonensis</name>
    <dbReference type="NCBI Taxonomy" id="3120522"/>
    <lineage>
        <taxon>Bacteria</taxon>
        <taxon>Pseudomonadati</taxon>
        <taxon>Pseudomonadota</taxon>
        <taxon>Gammaproteobacteria</taxon>
        <taxon>Oceanospirillales</taxon>
        <taxon>Endozoicomonadaceae</taxon>
        <taxon>Endozoicomonas</taxon>
    </lineage>
</organism>
<accession>A0ABV2SCD5</accession>
<dbReference type="Proteomes" id="UP001549366">
    <property type="component" value="Unassembled WGS sequence"/>
</dbReference>
<gene>
    <name evidence="1" type="ORF">V5J35_000618</name>
</gene>
<proteinExistence type="predicted"/>
<reference evidence="1 2" key="1">
    <citation type="submission" date="2024-06" db="EMBL/GenBank/DDBJ databases">
        <title>Genomic Encyclopedia of Type Strains, Phase V (KMG-V): Genome sequencing to study the core and pangenomes of soil and plant-associated prokaryotes.</title>
        <authorList>
            <person name="Whitman W."/>
        </authorList>
    </citation>
    <scope>NUCLEOTIDE SEQUENCE [LARGE SCALE GENOMIC DNA]</scope>
    <source>
        <strain evidence="1 2">NE40</strain>
    </source>
</reference>
<protein>
    <recommendedName>
        <fullName evidence="3">Head decoration protein</fullName>
    </recommendedName>
</protein>
<evidence type="ECO:0008006" key="3">
    <source>
        <dbReference type="Google" id="ProtNLM"/>
    </source>
</evidence>
<evidence type="ECO:0000313" key="1">
    <source>
        <dbReference type="EMBL" id="MET4755426.1"/>
    </source>
</evidence>
<evidence type="ECO:0000313" key="2">
    <source>
        <dbReference type="Proteomes" id="UP001549366"/>
    </source>
</evidence>
<comment type="caution">
    <text evidence="1">The sequence shown here is derived from an EMBL/GenBank/DDBJ whole genome shotgun (WGS) entry which is preliminary data.</text>
</comment>
<keyword evidence="2" id="KW-1185">Reference proteome</keyword>
<dbReference type="RefSeq" id="WP_354009850.1">
    <property type="nucleotide sequence ID" value="NZ_JBEWTA010000001.1"/>
</dbReference>
<dbReference type="Pfam" id="PF02924">
    <property type="entry name" value="HDPD"/>
    <property type="match status" value="1"/>
</dbReference>